<gene>
    <name evidence="5" type="ORF">Harvfovirus35_2</name>
</gene>
<proteinExistence type="predicted"/>
<dbReference type="CDD" id="cd14498">
    <property type="entry name" value="DSP"/>
    <property type="match status" value="1"/>
</dbReference>
<keyword evidence="2" id="KW-0904">Protein phosphatase</keyword>
<dbReference type="Pfam" id="PF00782">
    <property type="entry name" value="DSPc"/>
    <property type="match status" value="1"/>
</dbReference>
<evidence type="ECO:0000256" key="2">
    <source>
        <dbReference type="ARBA" id="ARBA00022912"/>
    </source>
</evidence>
<dbReference type="PANTHER" id="PTHR10159">
    <property type="entry name" value="DUAL SPECIFICITY PROTEIN PHOSPHATASE"/>
    <property type="match status" value="1"/>
</dbReference>
<keyword evidence="1" id="KW-0378">Hydrolase</keyword>
<accession>A0A3G5A6I6</accession>
<dbReference type="InterPro" id="IPR000340">
    <property type="entry name" value="Dual-sp_phosphatase_cat-dom"/>
</dbReference>
<dbReference type="Gene3D" id="3.90.190.10">
    <property type="entry name" value="Protein tyrosine phosphatase superfamily"/>
    <property type="match status" value="1"/>
</dbReference>
<evidence type="ECO:0000259" key="4">
    <source>
        <dbReference type="PROSITE" id="PS50056"/>
    </source>
</evidence>
<protein>
    <submittedName>
        <fullName evidence="5">Putative dual specificity protein phosphatase 1B-like isoform X1</fullName>
    </submittedName>
</protein>
<dbReference type="InterPro" id="IPR020422">
    <property type="entry name" value="TYR_PHOSPHATASE_DUAL_dom"/>
</dbReference>
<dbReference type="PROSITE" id="PS00383">
    <property type="entry name" value="TYR_PHOSPHATASE_1"/>
    <property type="match status" value="1"/>
</dbReference>
<dbReference type="PANTHER" id="PTHR10159:SF519">
    <property type="entry name" value="DUAL SPECIFICITY PROTEIN PHOSPHATASE MPK3"/>
    <property type="match status" value="1"/>
</dbReference>
<dbReference type="EMBL" id="MK072277">
    <property type="protein sequence ID" value="AYV81453.1"/>
    <property type="molecule type" value="Genomic_DNA"/>
</dbReference>
<dbReference type="InterPro" id="IPR029021">
    <property type="entry name" value="Prot-tyrosine_phosphatase-like"/>
</dbReference>
<dbReference type="InterPro" id="IPR016130">
    <property type="entry name" value="Tyr_Pase_AS"/>
</dbReference>
<dbReference type="InterPro" id="IPR000387">
    <property type="entry name" value="Tyr_Pase_dom"/>
</dbReference>
<evidence type="ECO:0000259" key="3">
    <source>
        <dbReference type="PROSITE" id="PS50054"/>
    </source>
</evidence>
<sequence length="202" mass="23010">MSEDIWDLADFFTQSCNPAVREVETKMVIHKFTIENEIDEVAALLDSKSDFGSHATKITDFLFLSGATPAVTDAFLRVCDIRHIITLIDLNNVIKSVRRTTKRLQIRHTSIKIVDVGTESLTEAFAVVFPILQAAEENKKAVLIHCAMGISRSASMVIMFLMKSRNWRFDQTLAYVENLRKQVNPNKGFKDQMIQFEKQLLN</sequence>
<organism evidence="5">
    <name type="scientific">Harvfovirus sp</name>
    <dbReference type="NCBI Taxonomy" id="2487768"/>
    <lineage>
        <taxon>Viruses</taxon>
        <taxon>Varidnaviria</taxon>
        <taxon>Bamfordvirae</taxon>
        <taxon>Nucleocytoviricota</taxon>
        <taxon>Megaviricetes</taxon>
        <taxon>Imitervirales</taxon>
        <taxon>Mimiviridae</taxon>
        <taxon>Klosneuvirinae</taxon>
    </lineage>
</organism>
<feature type="domain" description="Tyrosine-protein phosphatase" evidence="3">
    <location>
        <begin position="54"/>
        <end position="202"/>
    </location>
</feature>
<name>A0A3G5A6I6_9VIRU</name>
<dbReference type="SMART" id="SM00195">
    <property type="entry name" value="DSPc"/>
    <property type="match status" value="1"/>
</dbReference>
<dbReference type="SUPFAM" id="SSF52799">
    <property type="entry name" value="(Phosphotyrosine protein) phosphatases II"/>
    <property type="match status" value="1"/>
</dbReference>
<evidence type="ECO:0000256" key="1">
    <source>
        <dbReference type="ARBA" id="ARBA00022801"/>
    </source>
</evidence>
<feature type="domain" description="Tyrosine specific protein phosphatases" evidence="4">
    <location>
        <begin position="122"/>
        <end position="201"/>
    </location>
</feature>
<evidence type="ECO:0000313" key="5">
    <source>
        <dbReference type="EMBL" id="AYV81453.1"/>
    </source>
</evidence>
<dbReference type="PROSITE" id="PS50054">
    <property type="entry name" value="TYR_PHOSPHATASE_DUAL"/>
    <property type="match status" value="1"/>
</dbReference>
<dbReference type="GO" id="GO:0004721">
    <property type="term" value="F:phosphoprotein phosphatase activity"/>
    <property type="evidence" value="ECO:0007669"/>
    <property type="project" value="UniProtKB-KW"/>
</dbReference>
<reference evidence="5" key="1">
    <citation type="submission" date="2018-10" db="EMBL/GenBank/DDBJ databases">
        <title>Hidden diversity of soil giant viruses.</title>
        <authorList>
            <person name="Schulz F."/>
            <person name="Alteio L."/>
            <person name="Goudeau D."/>
            <person name="Ryan E.M."/>
            <person name="Malmstrom R.R."/>
            <person name="Blanchard J."/>
            <person name="Woyke T."/>
        </authorList>
    </citation>
    <scope>NUCLEOTIDE SEQUENCE</scope>
    <source>
        <strain evidence="5">HAV1</strain>
    </source>
</reference>
<dbReference type="PROSITE" id="PS50056">
    <property type="entry name" value="TYR_PHOSPHATASE_2"/>
    <property type="match status" value="1"/>
</dbReference>